<evidence type="ECO:0000256" key="2">
    <source>
        <dbReference type="ARBA" id="ARBA00012483"/>
    </source>
</evidence>
<evidence type="ECO:0000256" key="1">
    <source>
        <dbReference type="ARBA" id="ARBA00000900"/>
    </source>
</evidence>
<dbReference type="InterPro" id="IPR001841">
    <property type="entry name" value="Znf_RING"/>
</dbReference>
<evidence type="ECO:0000256" key="6">
    <source>
        <dbReference type="ARBA" id="ARBA00022786"/>
    </source>
</evidence>
<proteinExistence type="predicted"/>
<feature type="compositionally biased region" description="Polar residues" evidence="9">
    <location>
        <begin position="51"/>
        <end position="69"/>
    </location>
</feature>
<reference evidence="11" key="1">
    <citation type="submission" date="2022-08" db="EMBL/GenBank/DDBJ databases">
        <authorList>
            <person name="Marques A."/>
        </authorList>
    </citation>
    <scope>NUCLEOTIDE SEQUENCE</scope>
    <source>
        <strain evidence="11">RhyPub2mFocal</strain>
        <tissue evidence="11">Leaves</tissue>
    </source>
</reference>
<keyword evidence="3" id="KW-0808">Transferase</keyword>
<evidence type="ECO:0000259" key="10">
    <source>
        <dbReference type="PROSITE" id="PS50089"/>
    </source>
</evidence>
<dbReference type="AlphaFoldDB" id="A0AAV8DW68"/>
<keyword evidence="7" id="KW-0862">Zinc</keyword>
<sequence>MGGVFGCLGGDNLEDEFQGTHCLCFRWSVLYASLFQRGRPEQSRISPFPGQGTNASNTTSAQLHDNTAMDTYRSPPRPLAYDDPRCSRGQIRRSKSLTGSHDSSESLFRSSSNIKLGSVGTMAEEKGFSSSVKKLVDDEVINEVKVEDSYSSSEDEEDCPICLEDYTKENPKVFLQCNHDYHLSCVLEWMERSEACPVCAKVCPFPQANFIQGI</sequence>
<keyword evidence="4" id="KW-0479">Metal-binding</keyword>
<gene>
    <name evidence="11" type="ORF">LUZ62_055029</name>
</gene>
<evidence type="ECO:0000256" key="4">
    <source>
        <dbReference type="ARBA" id="ARBA00022723"/>
    </source>
</evidence>
<keyword evidence="5 8" id="KW-0863">Zinc-finger</keyword>
<dbReference type="InterPro" id="IPR013083">
    <property type="entry name" value="Znf_RING/FYVE/PHD"/>
</dbReference>
<dbReference type="Proteomes" id="UP001140206">
    <property type="component" value="Chromosome 3"/>
</dbReference>
<keyword evidence="6" id="KW-0833">Ubl conjugation pathway</keyword>
<name>A0AAV8DW68_9POAL</name>
<comment type="caution">
    <text evidence="11">The sequence shown here is derived from an EMBL/GenBank/DDBJ whole genome shotgun (WGS) entry which is preliminary data.</text>
</comment>
<dbReference type="PANTHER" id="PTHR46463">
    <property type="entry name" value="ZINC FINGER, RING/FYVE/PHD-TYPE"/>
    <property type="match status" value="1"/>
</dbReference>
<dbReference type="GO" id="GO:0061630">
    <property type="term" value="F:ubiquitin protein ligase activity"/>
    <property type="evidence" value="ECO:0007669"/>
    <property type="project" value="UniProtKB-EC"/>
</dbReference>
<dbReference type="PROSITE" id="PS50089">
    <property type="entry name" value="ZF_RING_2"/>
    <property type="match status" value="1"/>
</dbReference>
<evidence type="ECO:0000256" key="3">
    <source>
        <dbReference type="ARBA" id="ARBA00022679"/>
    </source>
</evidence>
<evidence type="ECO:0000256" key="7">
    <source>
        <dbReference type="ARBA" id="ARBA00022833"/>
    </source>
</evidence>
<keyword evidence="12" id="KW-1185">Reference proteome</keyword>
<organism evidence="11 12">
    <name type="scientific">Rhynchospora pubera</name>
    <dbReference type="NCBI Taxonomy" id="906938"/>
    <lineage>
        <taxon>Eukaryota</taxon>
        <taxon>Viridiplantae</taxon>
        <taxon>Streptophyta</taxon>
        <taxon>Embryophyta</taxon>
        <taxon>Tracheophyta</taxon>
        <taxon>Spermatophyta</taxon>
        <taxon>Magnoliopsida</taxon>
        <taxon>Liliopsida</taxon>
        <taxon>Poales</taxon>
        <taxon>Cyperaceae</taxon>
        <taxon>Cyperoideae</taxon>
        <taxon>Rhynchosporeae</taxon>
        <taxon>Rhynchospora</taxon>
    </lineage>
</organism>
<feature type="domain" description="RING-type" evidence="10">
    <location>
        <begin position="159"/>
        <end position="199"/>
    </location>
</feature>
<dbReference type="EC" id="2.3.2.27" evidence="2"/>
<dbReference type="Pfam" id="PF13639">
    <property type="entry name" value="zf-RING_2"/>
    <property type="match status" value="1"/>
</dbReference>
<protein>
    <recommendedName>
        <fullName evidence="2">RING-type E3 ubiquitin transferase</fullName>
        <ecNumber evidence="2">2.3.2.27</ecNumber>
    </recommendedName>
</protein>
<evidence type="ECO:0000313" key="12">
    <source>
        <dbReference type="Proteomes" id="UP001140206"/>
    </source>
</evidence>
<evidence type="ECO:0000256" key="9">
    <source>
        <dbReference type="SAM" id="MobiDB-lite"/>
    </source>
</evidence>
<feature type="region of interest" description="Disordered" evidence="9">
    <location>
        <begin position="41"/>
        <end position="86"/>
    </location>
</feature>
<dbReference type="EMBL" id="JAMFTS010000003">
    <property type="protein sequence ID" value="KAJ4770772.1"/>
    <property type="molecule type" value="Genomic_DNA"/>
</dbReference>
<dbReference type="SMART" id="SM00184">
    <property type="entry name" value="RING"/>
    <property type="match status" value="1"/>
</dbReference>
<evidence type="ECO:0000256" key="5">
    <source>
        <dbReference type="ARBA" id="ARBA00022771"/>
    </source>
</evidence>
<dbReference type="GO" id="GO:0008270">
    <property type="term" value="F:zinc ion binding"/>
    <property type="evidence" value="ECO:0007669"/>
    <property type="project" value="UniProtKB-KW"/>
</dbReference>
<comment type="catalytic activity">
    <reaction evidence="1">
        <text>S-ubiquitinyl-[E2 ubiquitin-conjugating enzyme]-L-cysteine + [acceptor protein]-L-lysine = [E2 ubiquitin-conjugating enzyme]-L-cysteine + N(6)-ubiquitinyl-[acceptor protein]-L-lysine.</text>
        <dbReference type="EC" id="2.3.2.27"/>
    </reaction>
</comment>
<evidence type="ECO:0000256" key="8">
    <source>
        <dbReference type="PROSITE-ProRule" id="PRU00175"/>
    </source>
</evidence>
<dbReference type="PANTHER" id="PTHR46463:SF73">
    <property type="entry name" value="OS03G0598700 PROTEIN"/>
    <property type="match status" value="1"/>
</dbReference>
<dbReference type="Gene3D" id="3.30.40.10">
    <property type="entry name" value="Zinc/RING finger domain, C3HC4 (zinc finger)"/>
    <property type="match status" value="1"/>
</dbReference>
<dbReference type="SUPFAM" id="SSF57850">
    <property type="entry name" value="RING/U-box"/>
    <property type="match status" value="1"/>
</dbReference>
<accession>A0AAV8DW68</accession>
<evidence type="ECO:0000313" key="11">
    <source>
        <dbReference type="EMBL" id="KAJ4770772.1"/>
    </source>
</evidence>